<evidence type="ECO:0000256" key="5">
    <source>
        <dbReference type="ARBA" id="ARBA00022989"/>
    </source>
</evidence>
<evidence type="ECO:0000256" key="4">
    <source>
        <dbReference type="ARBA" id="ARBA00022692"/>
    </source>
</evidence>
<keyword evidence="3" id="KW-1003">Cell membrane</keyword>
<feature type="transmembrane region" description="Helical" evidence="7">
    <location>
        <begin position="78"/>
        <end position="100"/>
    </location>
</feature>
<feature type="transmembrane region" description="Helical" evidence="7">
    <location>
        <begin position="363"/>
        <end position="386"/>
    </location>
</feature>
<dbReference type="PANTHER" id="PTHR43414:SF6">
    <property type="entry name" value="MULTIDRUG RESISTANCE PROTEIN MDTG"/>
    <property type="match status" value="1"/>
</dbReference>
<evidence type="ECO:0000256" key="2">
    <source>
        <dbReference type="ARBA" id="ARBA00022448"/>
    </source>
</evidence>
<keyword evidence="5 7" id="KW-1133">Transmembrane helix</keyword>
<comment type="subcellular location">
    <subcellularLocation>
        <location evidence="1">Cell membrane</location>
        <topology evidence="1">Multi-pass membrane protein</topology>
    </subcellularLocation>
</comment>
<dbReference type="PANTHER" id="PTHR43414">
    <property type="entry name" value="MULTIDRUG RESISTANCE PROTEIN MDTG"/>
    <property type="match status" value="1"/>
</dbReference>
<keyword evidence="2" id="KW-0813">Transport</keyword>
<feature type="transmembrane region" description="Helical" evidence="7">
    <location>
        <begin position="205"/>
        <end position="226"/>
    </location>
</feature>
<evidence type="ECO:0000259" key="8">
    <source>
        <dbReference type="PROSITE" id="PS50850"/>
    </source>
</evidence>
<dbReference type="InterPro" id="IPR020846">
    <property type="entry name" value="MFS_dom"/>
</dbReference>
<evidence type="ECO:0000313" key="10">
    <source>
        <dbReference type="Proteomes" id="UP000277811"/>
    </source>
</evidence>
<feature type="transmembrane region" description="Helical" evidence="7">
    <location>
        <begin position="281"/>
        <end position="298"/>
    </location>
</feature>
<dbReference type="Gene3D" id="1.20.1250.20">
    <property type="entry name" value="MFS general substrate transporter like domains"/>
    <property type="match status" value="2"/>
</dbReference>
<name>A0A498RFZ8_9FIRM</name>
<sequence length="393" mass="42429">MEIWKRNLFVCWFCVFAISSGMSQIAPILPIYIEHLGVHNTAAIERWSGIAFGINFISLAIFSPIWGKAADKYGRKPMLMRASLWLALIGSSMGFVHNVYQFVGLRILQGALSGFIAAAITLVATQTPKERAGWALGTLFTGSVGGALLGPLFGGYIAETIGIRSVFLSIGVLSSLAFLASWLFIKENFIASNQETLTMREVWRLIPNPGLFLAMCATTFVVQISLMSIEPIVTVYITQLSEDTTHVALISGMVFSASGLANVLAASRLGRLSDKIGPHKVMMVALIIAGLLLIPQAFVKTAWQLGVLRFLQGMATAGLLPAINTLIKRSTPDRVTGRAFGFSQSAQFLGMFAGAAIGGQLAALWGISSVFFFTGGLLLANALWVYKMVYRNC</sequence>
<keyword evidence="6 7" id="KW-0472">Membrane</keyword>
<dbReference type="InterPro" id="IPR011701">
    <property type="entry name" value="MFS"/>
</dbReference>
<feature type="transmembrane region" description="Helical" evidence="7">
    <location>
        <begin position="310"/>
        <end position="327"/>
    </location>
</feature>
<dbReference type="EMBL" id="UPPP01000105">
    <property type="protein sequence ID" value="VBB09013.1"/>
    <property type="molecule type" value="Genomic_DNA"/>
</dbReference>
<keyword evidence="10" id="KW-1185">Reference proteome</keyword>
<evidence type="ECO:0000256" key="1">
    <source>
        <dbReference type="ARBA" id="ARBA00004651"/>
    </source>
</evidence>
<dbReference type="GO" id="GO:0005886">
    <property type="term" value="C:plasma membrane"/>
    <property type="evidence" value="ECO:0007669"/>
    <property type="project" value="UniProtKB-SubCell"/>
</dbReference>
<dbReference type="Proteomes" id="UP000277811">
    <property type="component" value="Unassembled WGS sequence"/>
</dbReference>
<reference evidence="9 10" key="1">
    <citation type="submission" date="2018-06" db="EMBL/GenBank/DDBJ databases">
        <authorList>
            <person name="Strepis N."/>
        </authorList>
    </citation>
    <scope>NUCLEOTIDE SEQUENCE [LARGE SCALE GENOMIC DNA]</scope>
    <source>
        <strain evidence="9">LUCI</strain>
    </source>
</reference>
<feature type="transmembrane region" description="Helical" evidence="7">
    <location>
        <begin position="246"/>
        <end position="269"/>
    </location>
</feature>
<proteinExistence type="predicted"/>
<dbReference type="CDD" id="cd17391">
    <property type="entry name" value="MFS_MdtG_MDR_like"/>
    <property type="match status" value="1"/>
</dbReference>
<dbReference type="SUPFAM" id="SSF103473">
    <property type="entry name" value="MFS general substrate transporter"/>
    <property type="match status" value="1"/>
</dbReference>
<feature type="transmembrane region" description="Helical" evidence="7">
    <location>
        <begin position="106"/>
        <end position="125"/>
    </location>
</feature>
<feature type="transmembrane region" description="Helical" evidence="7">
    <location>
        <begin position="166"/>
        <end position="185"/>
    </location>
</feature>
<evidence type="ECO:0000313" key="9">
    <source>
        <dbReference type="EMBL" id="VBB09013.1"/>
    </source>
</evidence>
<dbReference type="GO" id="GO:0022857">
    <property type="term" value="F:transmembrane transporter activity"/>
    <property type="evidence" value="ECO:0007669"/>
    <property type="project" value="InterPro"/>
</dbReference>
<evidence type="ECO:0000256" key="7">
    <source>
        <dbReference type="SAM" id="Phobius"/>
    </source>
</evidence>
<organism evidence="9 10">
    <name type="scientific">Lucifera butyrica</name>
    <dbReference type="NCBI Taxonomy" id="1351585"/>
    <lineage>
        <taxon>Bacteria</taxon>
        <taxon>Bacillati</taxon>
        <taxon>Bacillota</taxon>
        <taxon>Negativicutes</taxon>
        <taxon>Veillonellales</taxon>
        <taxon>Veillonellaceae</taxon>
        <taxon>Lucifera</taxon>
    </lineage>
</organism>
<dbReference type="RefSeq" id="WP_122629834.1">
    <property type="nucleotide sequence ID" value="NZ_UPPP01000105.1"/>
</dbReference>
<feature type="transmembrane region" description="Helical" evidence="7">
    <location>
        <begin position="132"/>
        <end position="154"/>
    </location>
</feature>
<feature type="transmembrane region" description="Helical" evidence="7">
    <location>
        <begin position="47"/>
        <end position="66"/>
    </location>
</feature>
<dbReference type="AlphaFoldDB" id="A0A498RFZ8"/>
<evidence type="ECO:0000256" key="3">
    <source>
        <dbReference type="ARBA" id="ARBA00022475"/>
    </source>
</evidence>
<keyword evidence="4 7" id="KW-0812">Transmembrane</keyword>
<feature type="domain" description="Major facilitator superfamily (MFS) profile" evidence="8">
    <location>
        <begin position="7"/>
        <end position="393"/>
    </location>
</feature>
<feature type="transmembrane region" description="Helical" evidence="7">
    <location>
        <begin position="339"/>
        <end position="357"/>
    </location>
</feature>
<dbReference type="PROSITE" id="PS50850">
    <property type="entry name" value="MFS"/>
    <property type="match status" value="1"/>
</dbReference>
<dbReference type="Pfam" id="PF07690">
    <property type="entry name" value="MFS_1"/>
    <property type="match status" value="1"/>
</dbReference>
<evidence type="ECO:0000256" key="6">
    <source>
        <dbReference type="ARBA" id="ARBA00023136"/>
    </source>
</evidence>
<dbReference type="InterPro" id="IPR036259">
    <property type="entry name" value="MFS_trans_sf"/>
</dbReference>
<dbReference type="OrthoDB" id="65739at2"/>
<accession>A0A498RFZ8</accession>
<protein>
    <recommendedName>
        <fullName evidence="8">Major facilitator superfamily (MFS) profile domain-containing protein</fullName>
    </recommendedName>
</protein>
<gene>
    <name evidence="9" type="ORF">LUCI_4299</name>
</gene>